<dbReference type="GO" id="GO:0005737">
    <property type="term" value="C:cytoplasm"/>
    <property type="evidence" value="ECO:0007669"/>
    <property type="project" value="TreeGrafter"/>
</dbReference>
<dbReference type="SMART" id="SM00220">
    <property type="entry name" value="S_TKc"/>
    <property type="match status" value="1"/>
</dbReference>
<dbReference type="GO" id="GO:0005524">
    <property type="term" value="F:ATP binding"/>
    <property type="evidence" value="ECO:0007669"/>
    <property type="project" value="InterPro"/>
</dbReference>
<evidence type="ECO:0000259" key="2">
    <source>
        <dbReference type="PROSITE" id="PS50011"/>
    </source>
</evidence>
<dbReference type="PANTHER" id="PTHR44329">
    <property type="entry name" value="SERINE/THREONINE-PROTEIN KINASE TNNI3K-RELATED"/>
    <property type="match status" value="1"/>
</dbReference>
<gene>
    <name evidence="3" type="ORF">BOX15_Mlig005950g1</name>
</gene>
<dbReference type="Pfam" id="PF07714">
    <property type="entry name" value="PK_Tyr_Ser-Thr"/>
    <property type="match status" value="1"/>
</dbReference>
<organism evidence="3 4">
    <name type="scientific">Macrostomum lignano</name>
    <dbReference type="NCBI Taxonomy" id="282301"/>
    <lineage>
        <taxon>Eukaryota</taxon>
        <taxon>Metazoa</taxon>
        <taxon>Spiralia</taxon>
        <taxon>Lophotrochozoa</taxon>
        <taxon>Platyhelminthes</taxon>
        <taxon>Rhabditophora</taxon>
        <taxon>Macrostomorpha</taxon>
        <taxon>Macrostomida</taxon>
        <taxon>Macrostomidae</taxon>
        <taxon>Macrostomum</taxon>
    </lineage>
</organism>
<dbReference type="InterPro" id="IPR011009">
    <property type="entry name" value="Kinase-like_dom_sf"/>
</dbReference>
<evidence type="ECO:0000313" key="3">
    <source>
        <dbReference type="EMBL" id="PAA91571.1"/>
    </source>
</evidence>
<dbReference type="Proteomes" id="UP000215902">
    <property type="component" value="Unassembled WGS sequence"/>
</dbReference>
<feature type="compositionally biased region" description="Low complexity" evidence="1">
    <location>
        <begin position="749"/>
        <end position="766"/>
    </location>
</feature>
<dbReference type="PRINTS" id="PR00109">
    <property type="entry name" value="TYRKINASE"/>
</dbReference>
<comment type="caution">
    <text evidence="3">The sequence shown here is derived from an EMBL/GenBank/DDBJ whole genome shotgun (WGS) entry which is preliminary data.</text>
</comment>
<dbReference type="InterPro" id="IPR008271">
    <property type="entry name" value="Ser/Thr_kinase_AS"/>
</dbReference>
<dbReference type="EMBL" id="NIVC01000084">
    <property type="protein sequence ID" value="PAA91571.1"/>
    <property type="molecule type" value="Genomic_DNA"/>
</dbReference>
<dbReference type="InterPro" id="IPR000719">
    <property type="entry name" value="Prot_kinase_dom"/>
</dbReference>
<dbReference type="PROSITE" id="PS50011">
    <property type="entry name" value="PROTEIN_KINASE_DOM"/>
    <property type="match status" value="1"/>
</dbReference>
<dbReference type="Gene3D" id="3.30.200.20">
    <property type="entry name" value="Phosphorylase Kinase, domain 1"/>
    <property type="match status" value="1"/>
</dbReference>
<dbReference type="GO" id="GO:0004674">
    <property type="term" value="F:protein serine/threonine kinase activity"/>
    <property type="evidence" value="ECO:0007669"/>
    <property type="project" value="TreeGrafter"/>
</dbReference>
<dbReference type="PANTHER" id="PTHR44329:SF304">
    <property type="entry name" value="MITOGEN-ACTIVATED PROTEIN KINASE KINASE KINASE 13-LIKE ISOFORM X1"/>
    <property type="match status" value="1"/>
</dbReference>
<feature type="region of interest" description="Disordered" evidence="1">
    <location>
        <begin position="743"/>
        <end position="766"/>
    </location>
</feature>
<feature type="region of interest" description="Disordered" evidence="1">
    <location>
        <begin position="551"/>
        <end position="652"/>
    </location>
</feature>
<accession>A0A267GZU7</accession>
<feature type="domain" description="Protein kinase" evidence="2">
    <location>
        <begin position="169"/>
        <end position="431"/>
    </location>
</feature>
<dbReference type="InterPro" id="IPR001245">
    <property type="entry name" value="Ser-Thr/Tyr_kinase_cat_dom"/>
</dbReference>
<reference evidence="3 4" key="1">
    <citation type="submission" date="2017-06" db="EMBL/GenBank/DDBJ databases">
        <title>A platform for efficient transgenesis in Macrostomum lignano, a flatworm model organism for stem cell research.</title>
        <authorList>
            <person name="Berezikov E."/>
        </authorList>
    </citation>
    <scope>NUCLEOTIDE SEQUENCE [LARGE SCALE GENOMIC DNA]</scope>
    <source>
        <strain evidence="3">DV1</strain>
        <tissue evidence="3">Whole organism</tissue>
    </source>
</reference>
<dbReference type="OrthoDB" id="339325at2759"/>
<name>A0A267GZU7_9PLAT</name>
<evidence type="ECO:0000313" key="4">
    <source>
        <dbReference type="Proteomes" id="UP000215902"/>
    </source>
</evidence>
<dbReference type="SUPFAM" id="SSF56112">
    <property type="entry name" value="Protein kinase-like (PK-like)"/>
    <property type="match status" value="1"/>
</dbReference>
<sequence>MPSECQLSLCTVQDLSPLLCNPEPNDELPGLTAQLQLMHSRPDHLVDESRQQEQQQQQEQHLACDLPDSWSTISSLAAAAAIQHTKSLPTLQDEASAARRCDTMIVAAEPRRSKTLFEGLLGCLRPMWQIVGRRAAVYGGAYAQVASGAAVGSTTAATSVPWTVDMLDISDLQFLTSGSQGAVFYGIYKGQEVAVKKFTEPPEVSLQELRHLRDLRHPHVVQFIGACVSEPNCNCLVMEYCPFGNLYEFYTSKVDCLPAAKVLDWCKQLASGMAYLHERKIAHGDLKSPNILVCDGDVLKISDFGLVRVPALEGSACSRQVASRLLQLYGTVRWMSPEQCRQESWGYAADVYSYGVIVWELLFQEVPYKNVDRWAVVLGVGQGTLSLPLPRHTPDTLRTLMESCWSPRAKSRPAFKTIRQSLEMRCTDVLILSDGDLRILRRAWSAEIASALSSMRQEDLRAKLEADLIRQRREELQHASDIRQHYEKKLHRVDNLQMDLTNLRLRLLLQAKATQDRSRELHRLMLEKCCRSCKQLLTACGTGDQRLRRRRGSLEELRRRYLPPTAPSTKRSAPAKPSLADASVQTIDHADAGVDEDGIDSLPQLRQKPGRRLNKNNSQSSTNTANSSSSRSSGCNVGSSYAGGSRGNNGASPAMLLSTEILTRELQDNMTDSLSDKEAAFDQFKQQGGSRCSAGTGHAVSCAGARDSAATDFNLMPLNSENFEDHQHQQQRSFALSILEVKQDQDQPTSTNPTMSTAATSTTAAGDSDGVGAMALHPLRRSEGCANGFRPNSAFI</sequence>
<feature type="compositionally biased region" description="Low complexity" evidence="1">
    <location>
        <begin position="615"/>
        <end position="640"/>
    </location>
</feature>
<dbReference type="STRING" id="282301.A0A267GZU7"/>
<dbReference type="Gene3D" id="1.10.510.10">
    <property type="entry name" value="Transferase(Phosphotransferase) domain 1"/>
    <property type="match status" value="1"/>
</dbReference>
<evidence type="ECO:0000256" key="1">
    <source>
        <dbReference type="SAM" id="MobiDB-lite"/>
    </source>
</evidence>
<keyword evidence="4" id="KW-1185">Reference proteome</keyword>
<protein>
    <recommendedName>
        <fullName evidence="2">Protein kinase domain-containing protein</fullName>
    </recommendedName>
</protein>
<dbReference type="InterPro" id="IPR051681">
    <property type="entry name" value="Ser/Thr_Kinases-Pseudokinases"/>
</dbReference>
<dbReference type="PROSITE" id="PS00108">
    <property type="entry name" value="PROTEIN_KINASE_ST"/>
    <property type="match status" value="1"/>
</dbReference>
<proteinExistence type="predicted"/>
<dbReference type="AlphaFoldDB" id="A0A267GZU7"/>